<evidence type="ECO:0000313" key="2">
    <source>
        <dbReference type="Proteomes" id="UP000327157"/>
    </source>
</evidence>
<protein>
    <submittedName>
        <fullName evidence="1">Pentatricopeptide repeat-containing protein</fullName>
    </submittedName>
</protein>
<organism evidence="1 2">
    <name type="scientific">Pyrus ussuriensis x Pyrus communis</name>
    <dbReference type="NCBI Taxonomy" id="2448454"/>
    <lineage>
        <taxon>Eukaryota</taxon>
        <taxon>Viridiplantae</taxon>
        <taxon>Streptophyta</taxon>
        <taxon>Embryophyta</taxon>
        <taxon>Tracheophyta</taxon>
        <taxon>Spermatophyta</taxon>
        <taxon>Magnoliopsida</taxon>
        <taxon>eudicotyledons</taxon>
        <taxon>Gunneridae</taxon>
        <taxon>Pentapetalae</taxon>
        <taxon>rosids</taxon>
        <taxon>fabids</taxon>
        <taxon>Rosales</taxon>
        <taxon>Rosaceae</taxon>
        <taxon>Amygdaloideae</taxon>
        <taxon>Maleae</taxon>
        <taxon>Pyrus</taxon>
    </lineage>
</organism>
<gene>
    <name evidence="1" type="ORF">D8674_038892</name>
</gene>
<evidence type="ECO:0000313" key="1">
    <source>
        <dbReference type="EMBL" id="KAB2614176.1"/>
    </source>
</evidence>
<dbReference type="EMBL" id="SMOL01000457">
    <property type="protein sequence ID" value="KAB2614176.1"/>
    <property type="molecule type" value="Genomic_DNA"/>
</dbReference>
<dbReference type="Proteomes" id="UP000327157">
    <property type="component" value="Unassembled WGS sequence"/>
</dbReference>
<accession>A0A5N5GF99</accession>
<sequence>MAWHMPWFGLPRLGCLPKMRKLLEFDFSAVVDGAIKDGAAKIRVAENEVSDEQIVECKVVVTP</sequence>
<comment type="caution">
    <text evidence="1">The sequence shown here is derived from an EMBL/GenBank/DDBJ whole genome shotgun (WGS) entry which is preliminary data.</text>
</comment>
<keyword evidence="2" id="KW-1185">Reference proteome</keyword>
<reference evidence="1 2" key="2">
    <citation type="submission" date="2019-11" db="EMBL/GenBank/DDBJ databases">
        <title>A de novo genome assembly of a pear dwarfing rootstock.</title>
        <authorList>
            <person name="Wang F."/>
            <person name="Wang J."/>
            <person name="Li S."/>
            <person name="Zhang Y."/>
            <person name="Fang M."/>
            <person name="Ma L."/>
            <person name="Zhao Y."/>
            <person name="Jiang S."/>
        </authorList>
    </citation>
    <scope>NUCLEOTIDE SEQUENCE [LARGE SCALE GENOMIC DNA]</scope>
    <source>
        <strain evidence="1">S2</strain>
        <tissue evidence="1">Leaf</tissue>
    </source>
</reference>
<dbReference type="AlphaFoldDB" id="A0A5N5GF99"/>
<name>A0A5N5GF99_9ROSA</name>
<reference evidence="1 2" key="1">
    <citation type="submission" date="2019-09" db="EMBL/GenBank/DDBJ databases">
        <authorList>
            <person name="Ou C."/>
        </authorList>
    </citation>
    <scope>NUCLEOTIDE SEQUENCE [LARGE SCALE GENOMIC DNA]</scope>
    <source>
        <strain evidence="1">S2</strain>
        <tissue evidence="1">Leaf</tissue>
    </source>
</reference>
<proteinExistence type="predicted"/>